<name>A0A2X3BFV4_9HELI</name>
<feature type="transmembrane region" description="Helical" evidence="1">
    <location>
        <begin position="6"/>
        <end position="22"/>
    </location>
</feature>
<dbReference type="AlphaFoldDB" id="A0A2X3BFV4"/>
<keyword evidence="1" id="KW-0812">Transmembrane</keyword>
<keyword evidence="1" id="KW-0472">Membrane</keyword>
<evidence type="ECO:0000313" key="3">
    <source>
        <dbReference type="Proteomes" id="UP000250166"/>
    </source>
</evidence>
<dbReference type="Proteomes" id="UP000250166">
    <property type="component" value="Unassembled WGS sequence"/>
</dbReference>
<accession>A0A2X3BFV4</accession>
<sequence length="34" mass="4019">MGYSVFLLLVWVVVIFLAYKFVRLNISALEKKEE</sequence>
<protein>
    <submittedName>
        <fullName evidence="2">Uncharacterized protein</fullName>
    </submittedName>
</protein>
<gene>
    <name evidence="2" type="ORF">NCTC13102_01848</name>
</gene>
<keyword evidence="1" id="KW-1133">Transmembrane helix</keyword>
<dbReference type="EMBL" id="UAWL01000006">
    <property type="protein sequence ID" value="SQB99523.1"/>
    <property type="molecule type" value="Genomic_DNA"/>
</dbReference>
<reference evidence="2 3" key="1">
    <citation type="submission" date="2018-06" db="EMBL/GenBank/DDBJ databases">
        <authorList>
            <consortium name="Pathogen Informatics"/>
            <person name="Doyle S."/>
        </authorList>
    </citation>
    <scope>NUCLEOTIDE SEQUENCE [LARGE SCALE GENOMIC DNA]</scope>
    <source>
        <strain evidence="2 3">NCTC13102</strain>
    </source>
</reference>
<evidence type="ECO:0000256" key="1">
    <source>
        <dbReference type="SAM" id="Phobius"/>
    </source>
</evidence>
<evidence type="ECO:0000313" key="2">
    <source>
        <dbReference type="EMBL" id="SQB99523.1"/>
    </source>
</evidence>
<organism evidence="2 3">
    <name type="scientific">Helicobacter fennelliae</name>
    <dbReference type="NCBI Taxonomy" id="215"/>
    <lineage>
        <taxon>Bacteria</taxon>
        <taxon>Pseudomonadati</taxon>
        <taxon>Campylobacterota</taxon>
        <taxon>Epsilonproteobacteria</taxon>
        <taxon>Campylobacterales</taxon>
        <taxon>Helicobacteraceae</taxon>
        <taxon>Helicobacter</taxon>
    </lineage>
</organism>
<proteinExistence type="predicted"/>